<proteinExistence type="predicted"/>
<sequence length="39" mass="4392">MNNARITTPFFSRSLICDFINRKTLCSANKTASACTQYC</sequence>
<keyword evidence="2" id="KW-1185">Reference proteome</keyword>
<gene>
    <name evidence="1" type="ORF">PISS_a0639</name>
</gene>
<name>A0ABN5C4J8_9GAMM</name>
<accession>A0ABN5C4J8</accession>
<reference evidence="1 2" key="1">
    <citation type="submission" date="2015-06" db="EMBL/GenBank/DDBJ databases">
        <authorList>
            <person name="Xie B.-B."/>
            <person name="Rong J.-C."/>
            <person name="Qin Q.-L."/>
            <person name="Zhang Y.-Z."/>
        </authorList>
    </citation>
    <scope>NUCLEOTIDE SEQUENCE [LARGE SCALE GENOMIC DNA]</scope>
    <source>
        <strain evidence="1 2">KMM 3549</strain>
    </source>
</reference>
<dbReference type="Proteomes" id="UP000217258">
    <property type="component" value="Chromosome I"/>
</dbReference>
<organism evidence="1 2">
    <name type="scientific">Pseudoalteromonas issachenkonii</name>
    <dbReference type="NCBI Taxonomy" id="152297"/>
    <lineage>
        <taxon>Bacteria</taxon>
        <taxon>Pseudomonadati</taxon>
        <taxon>Pseudomonadota</taxon>
        <taxon>Gammaproteobacteria</taxon>
        <taxon>Alteromonadales</taxon>
        <taxon>Pseudoalteromonadaceae</taxon>
        <taxon>Pseudoalteromonas</taxon>
    </lineage>
</organism>
<protein>
    <submittedName>
        <fullName evidence="1">Uncharacterized protein</fullName>
    </submittedName>
</protein>
<evidence type="ECO:0000313" key="2">
    <source>
        <dbReference type="Proteomes" id="UP000217258"/>
    </source>
</evidence>
<evidence type="ECO:0000313" key="1">
    <source>
        <dbReference type="EMBL" id="ATC89660.1"/>
    </source>
</evidence>
<dbReference type="EMBL" id="CP011030">
    <property type="protein sequence ID" value="ATC89660.1"/>
    <property type="molecule type" value="Genomic_DNA"/>
</dbReference>